<keyword evidence="1" id="KW-0812">Transmembrane</keyword>
<dbReference type="Proteomes" id="UP000887566">
    <property type="component" value="Unplaced"/>
</dbReference>
<name>A0A914XSF7_9BILA</name>
<organism evidence="2 3">
    <name type="scientific">Plectus sambesii</name>
    <dbReference type="NCBI Taxonomy" id="2011161"/>
    <lineage>
        <taxon>Eukaryota</taxon>
        <taxon>Metazoa</taxon>
        <taxon>Ecdysozoa</taxon>
        <taxon>Nematoda</taxon>
        <taxon>Chromadorea</taxon>
        <taxon>Plectida</taxon>
        <taxon>Plectina</taxon>
        <taxon>Plectoidea</taxon>
        <taxon>Plectidae</taxon>
        <taxon>Plectus</taxon>
    </lineage>
</organism>
<evidence type="ECO:0000313" key="3">
    <source>
        <dbReference type="WBParaSite" id="PSAMB.scaffold96size80756.g1813.t1"/>
    </source>
</evidence>
<dbReference type="WBParaSite" id="PSAMB.scaffold96size80756.g1813.t1">
    <property type="protein sequence ID" value="PSAMB.scaffold96size80756.g1813.t1"/>
    <property type="gene ID" value="PSAMB.scaffold96size80756.g1813"/>
</dbReference>
<keyword evidence="1" id="KW-1133">Transmembrane helix</keyword>
<dbReference type="AlphaFoldDB" id="A0A914XSF7"/>
<reference evidence="3" key="1">
    <citation type="submission" date="2022-11" db="UniProtKB">
        <authorList>
            <consortium name="WormBaseParasite"/>
        </authorList>
    </citation>
    <scope>IDENTIFICATION</scope>
</reference>
<evidence type="ECO:0000256" key="1">
    <source>
        <dbReference type="SAM" id="Phobius"/>
    </source>
</evidence>
<proteinExistence type="predicted"/>
<accession>A0A914XSF7</accession>
<evidence type="ECO:0000313" key="2">
    <source>
        <dbReference type="Proteomes" id="UP000887566"/>
    </source>
</evidence>
<keyword evidence="2" id="KW-1185">Reference proteome</keyword>
<sequence>MKLAESSDIAGTCGNGLQCSSKSLQQVDCFATLLSGRCIYTIDDRVFICIVAAIMMGTLGLFCCMCWSYCQPPQLTSWWARRPWTRASLRSASLRGYINEQCQ</sequence>
<feature type="transmembrane region" description="Helical" evidence="1">
    <location>
        <begin position="46"/>
        <end position="70"/>
    </location>
</feature>
<keyword evidence="1" id="KW-0472">Membrane</keyword>
<protein>
    <submittedName>
        <fullName evidence="3">Uncharacterized protein</fullName>
    </submittedName>
</protein>